<dbReference type="AlphaFoldDB" id="A0A2S4HE69"/>
<dbReference type="Pfam" id="PF00970">
    <property type="entry name" value="FAD_binding_6"/>
    <property type="match status" value="1"/>
</dbReference>
<dbReference type="PRINTS" id="PR00410">
    <property type="entry name" value="PHEHYDRXLASE"/>
</dbReference>
<dbReference type="InterPro" id="IPR017927">
    <property type="entry name" value="FAD-bd_FR_type"/>
</dbReference>
<keyword evidence="9" id="KW-0408">Iron</keyword>
<dbReference type="InterPro" id="IPR001433">
    <property type="entry name" value="OxRdtase_FAD/NAD-bd"/>
</dbReference>
<keyword evidence="6 14" id="KW-0561">Oxygen transport</keyword>
<evidence type="ECO:0000256" key="13">
    <source>
        <dbReference type="ARBA" id="ARBA00049433"/>
    </source>
</evidence>
<reference evidence="17" key="1">
    <citation type="submission" date="2018-01" db="EMBL/GenBank/DDBJ databases">
        <authorList>
            <person name="Yu X.-D."/>
        </authorList>
    </citation>
    <scope>NUCLEOTIDE SEQUENCE</scope>
    <source>
        <strain evidence="17">ZX-21</strain>
    </source>
</reference>
<dbReference type="InterPro" id="IPR039261">
    <property type="entry name" value="FNR_nucleotide-bd"/>
</dbReference>
<evidence type="ECO:0000259" key="16">
    <source>
        <dbReference type="PROSITE" id="PS51384"/>
    </source>
</evidence>
<organism evidence="17 18">
    <name type="scientific">Zhongshania marina</name>
    <dbReference type="NCBI Taxonomy" id="2304603"/>
    <lineage>
        <taxon>Bacteria</taxon>
        <taxon>Pseudomonadati</taxon>
        <taxon>Pseudomonadota</taxon>
        <taxon>Gammaproteobacteria</taxon>
        <taxon>Cellvibrionales</taxon>
        <taxon>Spongiibacteraceae</taxon>
        <taxon>Zhongshania</taxon>
    </lineage>
</organism>
<proteinExistence type="inferred from homology"/>
<dbReference type="EC" id="1.14.12.17" evidence="3"/>
<dbReference type="SUPFAM" id="SSF52343">
    <property type="entry name" value="Ferredoxin reductase-like, C-terminal NADP-linked domain"/>
    <property type="match status" value="1"/>
</dbReference>
<keyword evidence="5 14" id="KW-0349">Heme</keyword>
<evidence type="ECO:0000256" key="14">
    <source>
        <dbReference type="RuleBase" id="RU000356"/>
    </source>
</evidence>
<feature type="domain" description="FAD-binding FR-type" evidence="16">
    <location>
        <begin position="152"/>
        <end position="257"/>
    </location>
</feature>
<comment type="similarity">
    <text evidence="14">Belongs to the globin family.</text>
</comment>
<evidence type="ECO:0000313" key="18">
    <source>
        <dbReference type="Proteomes" id="UP000237222"/>
    </source>
</evidence>
<dbReference type="GO" id="GO:0046872">
    <property type="term" value="F:metal ion binding"/>
    <property type="evidence" value="ECO:0007669"/>
    <property type="project" value="UniProtKB-KW"/>
</dbReference>
<dbReference type="InterPro" id="IPR008333">
    <property type="entry name" value="Cbr1-like_FAD-bd_dom"/>
</dbReference>
<dbReference type="PANTHER" id="PTHR43396:SF3">
    <property type="entry name" value="FLAVOHEMOPROTEIN"/>
    <property type="match status" value="1"/>
</dbReference>
<dbReference type="NCBIfam" id="NF009805">
    <property type="entry name" value="PRK13289.1"/>
    <property type="match status" value="1"/>
</dbReference>
<comment type="cofactor">
    <cofactor evidence="1">
        <name>heme b</name>
        <dbReference type="ChEBI" id="CHEBI:60344"/>
    </cofactor>
</comment>
<gene>
    <name evidence="17" type="ORF">C0068_12990</name>
</gene>
<evidence type="ECO:0000256" key="12">
    <source>
        <dbReference type="ARBA" id="ARBA00048649"/>
    </source>
</evidence>
<dbReference type="FunFam" id="1.10.490.10:FF:000003">
    <property type="entry name" value="Flavohemoprotein"/>
    <property type="match status" value="1"/>
</dbReference>
<keyword evidence="8" id="KW-0521">NADP</keyword>
<dbReference type="PROSITE" id="PS01033">
    <property type="entry name" value="GLOBIN"/>
    <property type="match status" value="1"/>
</dbReference>
<dbReference type="PANTHER" id="PTHR43396">
    <property type="entry name" value="FLAVOHEMOPROTEIN"/>
    <property type="match status" value="1"/>
</dbReference>
<dbReference type="OrthoDB" id="9796486at2"/>
<evidence type="ECO:0000256" key="7">
    <source>
        <dbReference type="ARBA" id="ARBA00022723"/>
    </source>
</evidence>
<dbReference type="GO" id="GO:0071949">
    <property type="term" value="F:FAD binding"/>
    <property type="evidence" value="ECO:0007669"/>
    <property type="project" value="TreeGrafter"/>
</dbReference>
<comment type="catalytic activity">
    <reaction evidence="12">
        <text>2 nitric oxide + NADH + 2 O2 = 2 nitrate + NAD(+) + H(+)</text>
        <dbReference type="Rhea" id="RHEA:19469"/>
        <dbReference type="ChEBI" id="CHEBI:15378"/>
        <dbReference type="ChEBI" id="CHEBI:15379"/>
        <dbReference type="ChEBI" id="CHEBI:16480"/>
        <dbReference type="ChEBI" id="CHEBI:17632"/>
        <dbReference type="ChEBI" id="CHEBI:57540"/>
        <dbReference type="ChEBI" id="CHEBI:57945"/>
        <dbReference type="EC" id="1.14.12.17"/>
    </reaction>
</comment>
<dbReference type="CDD" id="cd06184">
    <property type="entry name" value="flavohem_like_fad_nad_binding"/>
    <property type="match status" value="1"/>
</dbReference>
<dbReference type="Gene3D" id="3.40.50.80">
    <property type="entry name" value="Nucleotide-binding domain of ferredoxin-NADP reductase (FNR) module"/>
    <property type="match status" value="1"/>
</dbReference>
<evidence type="ECO:0000313" key="17">
    <source>
        <dbReference type="EMBL" id="POP52286.1"/>
    </source>
</evidence>
<evidence type="ECO:0000256" key="3">
    <source>
        <dbReference type="ARBA" id="ARBA00012229"/>
    </source>
</evidence>
<dbReference type="EMBL" id="PQGG01000030">
    <property type="protein sequence ID" value="POP52286.1"/>
    <property type="molecule type" value="Genomic_DNA"/>
</dbReference>
<keyword evidence="14" id="KW-0813">Transport</keyword>
<dbReference type="GO" id="GO:0009636">
    <property type="term" value="P:response to toxic substance"/>
    <property type="evidence" value="ECO:0007669"/>
    <property type="project" value="UniProtKB-KW"/>
</dbReference>
<comment type="caution">
    <text evidence="17">The sequence shown here is derived from an EMBL/GenBank/DDBJ whole genome shotgun (WGS) entry which is preliminary data.</text>
</comment>
<dbReference type="Gene3D" id="2.40.30.10">
    <property type="entry name" value="Translation factors"/>
    <property type="match status" value="1"/>
</dbReference>
<dbReference type="InterPro" id="IPR017938">
    <property type="entry name" value="Riboflavin_synthase-like_b-brl"/>
</dbReference>
<dbReference type="GO" id="GO:0071500">
    <property type="term" value="P:cellular response to nitrosative stress"/>
    <property type="evidence" value="ECO:0007669"/>
    <property type="project" value="TreeGrafter"/>
</dbReference>
<evidence type="ECO:0000256" key="10">
    <source>
        <dbReference type="ARBA" id="ARBA00023027"/>
    </source>
</evidence>
<dbReference type="GO" id="GO:0005344">
    <property type="term" value="F:oxygen carrier activity"/>
    <property type="evidence" value="ECO:0007669"/>
    <property type="project" value="UniProtKB-KW"/>
</dbReference>
<dbReference type="GO" id="GO:0020037">
    <property type="term" value="F:heme binding"/>
    <property type="evidence" value="ECO:0007669"/>
    <property type="project" value="InterPro"/>
</dbReference>
<dbReference type="InterPro" id="IPR000971">
    <property type="entry name" value="Globin"/>
</dbReference>
<dbReference type="RefSeq" id="WP_103684902.1">
    <property type="nucleotide sequence ID" value="NZ_PQGG01000030.1"/>
</dbReference>
<evidence type="ECO:0000256" key="9">
    <source>
        <dbReference type="ARBA" id="ARBA00023004"/>
    </source>
</evidence>
<comment type="catalytic activity">
    <reaction evidence="13">
        <text>2 nitric oxide + NADPH + 2 O2 = 2 nitrate + NADP(+) + H(+)</text>
        <dbReference type="Rhea" id="RHEA:19465"/>
        <dbReference type="ChEBI" id="CHEBI:15378"/>
        <dbReference type="ChEBI" id="CHEBI:15379"/>
        <dbReference type="ChEBI" id="CHEBI:16480"/>
        <dbReference type="ChEBI" id="CHEBI:17632"/>
        <dbReference type="ChEBI" id="CHEBI:57783"/>
        <dbReference type="ChEBI" id="CHEBI:58349"/>
        <dbReference type="EC" id="1.14.12.17"/>
    </reaction>
</comment>
<evidence type="ECO:0000259" key="15">
    <source>
        <dbReference type="PROSITE" id="PS01033"/>
    </source>
</evidence>
<dbReference type="Gene3D" id="1.10.490.10">
    <property type="entry name" value="Globins"/>
    <property type="match status" value="1"/>
</dbReference>
<dbReference type="Pfam" id="PF00175">
    <property type="entry name" value="NAD_binding_1"/>
    <property type="match status" value="1"/>
</dbReference>
<evidence type="ECO:0000256" key="2">
    <source>
        <dbReference type="ARBA" id="ARBA00006401"/>
    </source>
</evidence>
<dbReference type="GO" id="GO:0008941">
    <property type="term" value="F:nitric oxide dioxygenase NAD(P)H activity"/>
    <property type="evidence" value="ECO:0007669"/>
    <property type="project" value="UniProtKB-EC"/>
</dbReference>
<evidence type="ECO:0000256" key="4">
    <source>
        <dbReference type="ARBA" id="ARBA00022575"/>
    </source>
</evidence>
<dbReference type="Pfam" id="PF00042">
    <property type="entry name" value="Globin"/>
    <property type="match status" value="1"/>
</dbReference>
<feature type="domain" description="Globin" evidence="15">
    <location>
        <begin position="1"/>
        <end position="138"/>
    </location>
</feature>
<dbReference type="GO" id="GO:0019825">
    <property type="term" value="F:oxygen binding"/>
    <property type="evidence" value="ECO:0007669"/>
    <property type="project" value="InterPro"/>
</dbReference>
<evidence type="ECO:0000256" key="6">
    <source>
        <dbReference type="ARBA" id="ARBA00022621"/>
    </source>
</evidence>
<comment type="similarity">
    <text evidence="2">In the C-terminal section; belongs to the flavoprotein pyridine nucleotide cytochrome reductase family.</text>
</comment>
<keyword evidence="7" id="KW-0479">Metal-binding</keyword>
<keyword evidence="4" id="KW-0216">Detoxification</keyword>
<keyword evidence="10" id="KW-0520">NAD</keyword>
<dbReference type="InterPro" id="IPR012292">
    <property type="entry name" value="Globin/Proto"/>
</dbReference>
<dbReference type="GO" id="GO:0046210">
    <property type="term" value="P:nitric oxide catabolic process"/>
    <property type="evidence" value="ECO:0007669"/>
    <property type="project" value="TreeGrafter"/>
</dbReference>
<dbReference type="SUPFAM" id="SSF63380">
    <property type="entry name" value="Riboflavin synthase domain-like"/>
    <property type="match status" value="1"/>
</dbReference>
<evidence type="ECO:0000256" key="5">
    <source>
        <dbReference type="ARBA" id="ARBA00022617"/>
    </source>
</evidence>
<dbReference type="SUPFAM" id="SSF46458">
    <property type="entry name" value="Globin-like"/>
    <property type="match status" value="1"/>
</dbReference>
<evidence type="ECO:0000256" key="11">
    <source>
        <dbReference type="ARBA" id="ARBA00025094"/>
    </source>
</evidence>
<sequence>MLSESTINIVKSTVPALQENGLSITEKFYEILFEAAPDLKHVFNMSNQRNASQSRALADAVLAYANNIDNIEVLVPAVKRIANKHSSIGVEAHHYPLVGASLLKAIQQVLSLPDNHPALEAWGEAYGVLASIFIGAESELYTASEQAAGGWRGFRAFNIIDIKVETPEVKSFILKPTDNAPVLNFSGGQYVGLKILGNATGYDQIRQYSLSNWSTSTDSYRLTVKKEPEGTISNGLHDYAIGDSVLLSPPFGEFTLNSDAQQHVFISGGVGITPLFSMLQQAVASGMDKTNLLFVECCRGREHQIFKEELKQLANAGATALKQVFEYGDGGDFSGRLTPAVLNSWLIDKSAQVYFCGPLPFMSELKRQLNSIGFADEQLHYEVFGPTTSL</sequence>
<protein>
    <recommendedName>
        <fullName evidence="3">nitric oxide dioxygenase</fullName>
        <ecNumber evidence="3">1.14.12.17</ecNumber>
    </recommendedName>
</protein>
<dbReference type="PROSITE" id="PS51384">
    <property type="entry name" value="FAD_FR"/>
    <property type="match status" value="1"/>
</dbReference>
<dbReference type="Proteomes" id="UP000237222">
    <property type="component" value="Unassembled WGS sequence"/>
</dbReference>
<evidence type="ECO:0000256" key="1">
    <source>
        <dbReference type="ARBA" id="ARBA00001970"/>
    </source>
</evidence>
<dbReference type="InterPro" id="IPR009050">
    <property type="entry name" value="Globin-like_sf"/>
</dbReference>
<accession>A0A2S4HE69</accession>
<evidence type="ECO:0000256" key="8">
    <source>
        <dbReference type="ARBA" id="ARBA00022857"/>
    </source>
</evidence>
<dbReference type="CDD" id="cd08922">
    <property type="entry name" value="FHb-globin"/>
    <property type="match status" value="1"/>
</dbReference>
<comment type="function">
    <text evidence="11">Is involved in NO detoxification in an aerobic process, termed nitric oxide dioxygenase (NOD) reaction that utilizes O(2) and NAD(P)H to convert NO to nitrate, which protects the bacterium from various noxious nitrogen compounds. Therefore, plays a central role in the inducible response to nitrosative stress.</text>
</comment>
<name>A0A2S4HE69_9GAMM</name>